<evidence type="ECO:0000256" key="6">
    <source>
        <dbReference type="ARBA" id="ARBA00023196"/>
    </source>
</evidence>
<evidence type="ECO:0000256" key="3">
    <source>
        <dbReference type="ARBA" id="ARBA00022781"/>
    </source>
</evidence>
<keyword evidence="4 8" id="KW-0406">Ion transport</keyword>
<dbReference type="AlphaFoldDB" id="A0A9E8RW50"/>
<dbReference type="InterPro" id="IPR020781">
    <property type="entry name" value="ATPase_OSCP/d_CS"/>
</dbReference>
<dbReference type="PANTHER" id="PTHR11910">
    <property type="entry name" value="ATP SYNTHASE DELTA CHAIN"/>
    <property type="match status" value="1"/>
</dbReference>
<protein>
    <recommendedName>
        <fullName evidence="8">ATP synthase subunit delta</fullName>
    </recommendedName>
    <alternativeName>
        <fullName evidence="8">ATP synthase F(1) sector subunit delta</fullName>
    </alternativeName>
    <alternativeName>
        <fullName evidence="8">F-type ATPase subunit delta</fullName>
        <shortName evidence="8">F-ATPase subunit delta</shortName>
    </alternativeName>
</protein>
<keyword evidence="6 8" id="KW-0139">CF(1)</keyword>
<keyword evidence="2 8" id="KW-0813">Transport</keyword>
<evidence type="ECO:0000313" key="9">
    <source>
        <dbReference type="EMBL" id="WAA09663.1"/>
    </source>
</evidence>
<dbReference type="Gene3D" id="1.10.520.20">
    <property type="entry name" value="N-terminal domain of the delta subunit of the F1F0-ATP synthase"/>
    <property type="match status" value="1"/>
</dbReference>
<dbReference type="InterPro" id="IPR026015">
    <property type="entry name" value="ATP_synth_OSCP/delta_N_sf"/>
</dbReference>
<reference evidence="9" key="1">
    <citation type="submission" date="2022-09" db="EMBL/GenBank/DDBJ databases">
        <title>Complete Genomes of Fervidibacillus albus and Fervidibacillus halotolerans isolated from tidal flat sediments.</title>
        <authorList>
            <person name="Kwon K.K."/>
            <person name="Yang S.-H."/>
            <person name="Park M.J."/>
            <person name="Oh H.-M."/>
        </authorList>
    </citation>
    <scope>NUCLEOTIDE SEQUENCE</scope>
    <source>
        <strain evidence="9">MEBiC13591</strain>
    </source>
</reference>
<keyword evidence="3 8" id="KW-0375">Hydrogen ion transport</keyword>
<dbReference type="Pfam" id="PF00213">
    <property type="entry name" value="OSCP"/>
    <property type="match status" value="1"/>
</dbReference>
<dbReference type="GO" id="GO:0046933">
    <property type="term" value="F:proton-transporting ATP synthase activity, rotational mechanism"/>
    <property type="evidence" value="ECO:0007669"/>
    <property type="project" value="UniProtKB-UniRule"/>
</dbReference>
<evidence type="ECO:0000256" key="4">
    <source>
        <dbReference type="ARBA" id="ARBA00023065"/>
    </source>
</evidence>
<accession>A0A9E8RW50</accession>
<dbReference type="InterPro" id="IPR000711">
    <property type="entry name" value="ATPase_OSCP/dsu"/>
</dbReference>
<keyword evidence="10" id="KW-1185">Reference proteome</keyword>
<comment type="subcellular location">
    <subcellularLocation>
        <location evidence="8">Cell membrane</location>
        <topology evidence="8">Peripheral membrane protein</topology>
    </subcellularLocation>
    <subcellularLocation>
        <location evidence="1">Membrane</location>
    </subcellularLocation>
</comment>
<name>A0A9E8RW50_9BACI</name>
<dbReference type="KEGG" id="faf:OE104_14270"/>
<evidence type="ECO:0000256" key="2">
    <source>
        <dbReference type="ARBA" id="ARBA00022448"/>
    </source>
</evidence>
<dbReference type="GO" id="GO:0045259">
    <property type="term" value="C:proton-transporting ATP synthase complex"/>
    <property type="evidence" value="ECO:0007669"/>
    <property type="project" value="UniProtKB-KW"/>
</dbReference>
<keyword evidence="8" id="KW-1003">Cell membrane</keyword>
<keyword evidence="5 8" id="KW-0472">Membrane</keyword>
<evidence type="ECO:0000256" key="7">
    <source>
        <dbReference type="ARBA" id="ARBA00023310"/>
    </source>
</evidence>
<evidence type="ECO:0000256" key="1">
    <source>
        <dbReference type="ARBA" id="ARBA00004370"/>
    </source>
</evidence>
<dbReference type="NCBIfam" id="NF004403">
    <property type="entry name" value="PRK05758.2-4"/>
    <property type="match status" value="1"/>
</dbReference>
<evidence type="ECO:0000256" key="5">
    <source>
        <dbReference type="ARBA" id="ARBA00023136"/>
    </source>
</evidence>
<dbReference type="EMBL" id="CP106878">
    <property type="protein sequence ID" value="WAA09663.1"/>
    <property type="molecule type" value="Genomic_DNA"/>
</dbReference>
<proteinExistence type="inferred from homology"/>
<organism evidence="9 10">
    <name type="scientific">Fervidibacillus albus</name>
    <dbReference type="NCBI Taxonomy" id="2980026"/>
    <lineage>
        <taxon>Bacteria</taxon>
        <taxon>Bacillati</taxon>
        <taxon>Bacillota</taxon>
        <taxon>Bacilli</taxon>
        <taxon>Bacillales</taxon>
        <taxon>Bacillaceae</taxon>
        <taxon>Fervidibacillus</taxon>
    </lineage>
</organism>
<comment type="function">
    <text evidence="8">F(1)F(0) ATP synthase produces ATP from ADP in the presence of a proton or sodium gradient. F-type ATPases consist of two structural domains, F(1) containing the extramembraneous catalytic core and F(0) containing the membrane proton channel, linked together by a central stalk and a peripheral stalk. During catalysis, ATP synthesis in the catalytic domain of F(1) is coupled via a rotary mechanism of the central stalk subunits to proton translocation.</text>
</comment>
<keyword evidence="7 8" id="KW-0066">ATP synthesis</keyword>
<dbReference type="GO" id="GO:0005886">
    <property type="term" value="C:plasma membrane"/>
    <property type="evidence" value="ECO:0007669"/>
    <property type="project" value="UniProtKB-SubCell"/>
</dbReference>
<evidence type="ECO:0000256" key="8">
    <source>
        <dbReference type="HAMAP-Rule" id="MF_01416"/>
    </source>
</evidence>
<gene>
    <name evidence="8" type="primary">atpH</name>
    <name evidence="9" type="ORF">OE104_14270</name>
</gene>
<comment type="similarity">
    <text evidence="8">Belongs to the ATPase delta chain family.</text>
</comment>
<comment type="function">
    <text evidence="8">This protein is part of the stalk that links CF(0) to CF(1). It either transmits conformational changes from CF(0) to CF(1) or is implicated in proton conduction.</text>
</comment>
<dbReference type="Proteomes" id="UP001164718">
    <property type="component" value="Chromosome"/>
</dbReference>
<dbReference type="NCBIfam" id="TIGR01145">
    <property type="entry name" value="ATP_synt_delta"/>
    <property type="match status" value="1"/>
</dbReference>
<dbReference type="PRINTS" id="PR00125">
    <property type="entry name" value="ATPASEDELTA"/>
</dbReference>
<sequence length="179" mass="20696">MIQTEIGNKYGTALFQLAMEKKETDRIENELLIVKHLFETEKNFHIFLRSPKVSVQKKKETLLNVFSDFSPYIVNTLLIMIERHRVDHVVPMIEQFFQLSYERKGLAVATVETVRPLTDVEKAEISVAFAKKVNKRSLEINNIVNTDLLGGVKIRIGNRIFDGSLRGKLDRLKRELILN</sequence>
<dbReference type="RefSeq" id="WP_275417446.1">
    <property type="nucleotide sequence ID" value="NZ_CP106878.1"/>
</dbReference>
<dbReference type="PROSITE" id="PS00389">
    <property type="entry name" value="ATPASE_DELTA"/>
    <property type="match status" value="1"/>
</dbReference>
<dbReference type="SUPFAM" id="SSF47928">
    <property type="entry name" value="N-terminal domain of the delta subunit of the F1F0-ATP synthase"/>
    <property type="match status" value="1"/>
</dbReference>
<evidence type="ECO:0000313" key="10">
    <source>
        <dbReference type="Proteomes" id="UP001164718"/>
    </source>
</evidence>
<dbReference type="HAMAP" id="MF_01416">
    <property type="entry name" value="ATP_synth_delta_bact"/>
    <property type="match status" value="1"/>
</dbReference>